<reference evidence="6" key="1">
    <citation type="submission" date="2016-11" db="UniProtKB">
        <authorList>
            <consortium name="WormBaseParasite"/>
        </authorList>
    </citation>
    <scope>IDENTIFICATION</scope>
</reference>
<comment type="pathway">
    <text evidence="1">Glycolipid biosynthesis; glycosylphosphatidylinositol-anchor biosynthesis.</text>
</comment>
<dbReference type="PIRSF" id="PIRSF500138">
    <property type="entry name" value="GPI8"/>
    <property type="match status" value="1"/>
</dbReference>
<comment type="similarity">
    <text evidence="2">Belongs to the peptidase C13 family.</text>
</comment>
<keyword evidence="4" id="KW-0732">Signal</keyword>
<dbReference type="GO" id="GO:0006506">
    <property type="term" value="P:GPI anchor biosynthetic process"/>
    <property type="evidence" value="ECO:0007669"/>
    <property type="project" value="UniProtKB-UniPathway"/>
</dbReference>
<dbReference type="GO" id="GO:0016255">
    <property type="term" value="P:attachment of GPI anchor to protein"/>
    <property type="evidence" value="ECO:0007669"/>
    <property type="project" value="InterPro"/>
</dbReference>
<name>A0A1I8IRM2_9PLAT</name>
<dbReference type="Gene3D" id="3.40.50.1460">
    <property type="match status" value="1"/>
</dbReference>
<dbReference type="Pfam" id="PF01650">
    <property type="entry name" value="Peptidase_C13"/>
    <property type="match status" value="1"/>
</dbReference>
<dbReference type="InterPro" id="IPR028361">
    <property type="entry name" value="GPI_transamidase"/>
</dbReference>
<proteinExistence type="inferred from homology"/>
<dbReference type="PRINTS" id="PR00776">
    <property type="entry name" value="HEMOGLOBNASE"/>
</dbReference>
<dbReference type="STRING" id="282301.A0A1I8IRM2"/>
<evidence type="ECO:0000256" key="4">
    <source>
        <dbReference type="ARBA" id="ARBA00022729"/>
    </source>
</evidence>
<evidence type="ECO:0000313" key="5">
    <source>
        <dbReference type="Proteomes" id="UP000095280"/>
    </source>
</evidence>
<dbReference type="AlphaFoldDB" id="A0A1I8IRM2"/>
<dbReference type="WBParaSite" id="maker-uti_cns_0015939-snap-gene-0.3-mRNA-1">
    <property type="protein sequence ID" value="maker-uti_cns_0015939-snap-gene-0.3-mRNA-1"/>
    <property type="gene ID" value="maker-uti_cns_0015939-snap-gene-0.3"/>
</dbReference>
<protein>
    <submittedName>
        <fullName evidence="6">GPI-anchor transamidase</fullName>
    </submittedName>
</protein>
<dbReference type="OrthoDB" id="192611at2759"/>
<dbReference type="Proteomes" id="UP000095280">
    <property type="component" value="Unplaced"/>
</dbReference>
<dbReference type="GO" id="GO:0003923">
    <property type="term" value="F:GPI-anchor transamidase activity"/>
    <property type="evidence" value="ECO:0007669"/>
    <property type="project" value="InterPro"/>
</dbReference>
<dbReference type="InterPro" id="IPR001096">
    <property type="entry name" value="Peptidase_C13"/>
</dbReference>
<evidence type="ECO:0000313" key="6">
    <source>
        <dbReference type="WBParaSite" id="maker-uti_cns_0015939-snap-gene-0.3-mRNA-1"/>
    </source>
</evidence>
<dbReference type="PANTHER" id="PTHR48067">
    <property type="entry name" value="GPI-ANCHOR TRANSAMIDASE"/>
    <property type="match status" value="1"/>
</dbReference>
<evidence type="ECO:0000256" key="3">
    <source>
        <dbReference type="ARBA" id="ARBA00022502"/>
    </source>
</evidence>
<dbReference type="UniPathway" id="UPA00196"/>
<dbReference type="PANTHER" id="PTHR48067:SF1">
    <property type="entry name" value="GPI-ANCHOR TRANSAMIDASE"/>
    <property type="match status" value="1"/>
</dbReference>
<evidence type="ECO:0000256" key="1">
    <source>
        <dbReference type="ARBA" id="ARBA00004687"/>
    </source>
</evidence>
<sequence length="337" mass="37607">MKNHFIIATFISISLSISIGQCTFSPSNTWAVLVDTSRFWFNYRHVGNVLSIYHSIKRLGMPDSHIILMIADEMACNARNPRPATIFDNAAEKTNLYGDTVEVDYGGYEVTVENFIRLLTGRHVPGTAPSKRLLTDDQSNILIYITGHGGDGFVKFQDNEEVSSQELADAFEQMWQKRRYREILFIVDSCQAYSMALPVYSPNILALGSSRVGEDSLSHHVDPKLGVYVADRYSYYLLQFLEKVGPTSRHTLADFLGVCPYHECLSHVTAKLDLYNRDPAQVSVLEFFGSRRSVEILDDAANFTAAPDVSAAADAAYASASTASHPVYLAYKPLFPF</sequence>
<dbReference type="GO" id="GO:0006508">
    <property type="term" value="P:proteolysis"/>
    <property type="evidence" value="ECO:0007669"/>
    <property type="project" value="InterPro"/>
</dbReference>
<evidence type="ECO:0000256" key="2">
    <source>
        <dbReference type="ARBA" id="ARBA00009941"/>
    </source>
</evidence>
<keyword evidence="5" id="KW-1185">Reference proteome</keyword>
<organism evidence="5 6">
    <name type="scientific">Macrostomum lignano</name>
    <dbReference type="NCBI Taxonomy" id="282301"/>
    <lineage>
        <taxon>Eukaryota</taxon>
        <taxon>Metazoa</taxon>
        <taxon>Spiralia</taxon>
        <taxon>Lophotrochozoa</taxon>
        <taxon>Platyhelminthes</taxon>
        <taxon>Rhabditophora</taxon>
        <taxon>Macrostomorpha</taxon>
        <taxon>Macrostomida</taxon>
        <taxon>Macrostomidae</taxon>
        <taxon>Macrostomum</taxon>
    </lineage>
</organism>
<keyword evidence="3" id="KW-0337">GPI-anchor biosynthesis</keyword>
<dbReference type="PIRSF" id="PIRSF019663">
    <property type="entry name" value="Legumain"/>
    <property type="match status" value="1"/>
</dbReference>
<accession>A0A1I8IRM2</accession>
<dbReference type="FunFam" id="3.40.50.1460:FF:000002">
    <property type="entry name" value="GPI-anchor transamidase"/>
    <property type="match status" value="1"/>
</dbReference>
<dbReference type="GO" id="GO:0042765">
    <property type="term" value="C:GPI-anchor transamidase complex"/>
    <property type="evidence" value="ECO:0007669"/>
    <property type="project" value="InterPro"/>
</dbReference>